<feature type="domain" description="Sulfatase N-terminal" evidence="4">
    <location>
        <begin position="66"/>
        <end position="420"/>
    </location>
</feature>
<reference evidence="5" key="1">
    <citation type="submission" date="2020-10" db="EMBL/GenBank/DDBJ databases">
        <authorList>
            <person name="Gilroy R."/>
        </authorList>
    </citation>
    <scope>NUCLEOTIDE SEQUENCE</scope>
    <source>
        <strain evidence="5">ChiSxjej2B14-8506</strain>
    </source>
</reference>
<name>A0A9D1S4W2_9FIRM</name>
<evidence type="ECO:0000256" key="3">
    <source>
        <dbReference type="ARBA" id="ARBA00022801"/>
    </source>
</evidence>
<dbReference type="Pfam" id="PF00884">
    <property type="entry name" value="Sulfatase"/>
    <property type="match status" value="1"/>
</dbReference>
<dbReference type="GO" id="GO:0046872">
    <property type="term" value="F:metal ion binding"/>
    <property type="evidence" value="ECO:0007669"/>
    <property type="project" value="UniProtKB-KW"/>
</dbReference>
<dbReference type="PANTHER" id="PTHR45953:SF1">
    <property type="entry name" value="IDURONATE 2-SULFATASE"/>
    <property type="match status" value="1"/>
</dbReference>
<dbReference type="PANTHER" id="PTHR45953">
    <property type="entry name" value="IDURONATE 2-SULFATASE"/>
    <property type="match status" value="1"/>
</dbReference>
<dbReference type="NCBIfam" id="NF010322">
    <property type="entry name" value="PRK13759.1"/>
    <property type="match status" value="1"/>
</dbReference>
<evidence type="ECO:0000313" key="5">
    <source>
        <dbReference type="EMBL" id="HIU46538.1"/>
    </source>
</evidence>
<accession>A0A9D1S4W2</accession>
<sequence>MVWLRSLLVARKWRTVVDGEIISSELARIARHFRHVNGGTLSRISGRYGIIELSNTCAEVTSLNRPNILLIMTDEMRGDCLGLRHPDVKTPYLDTLAARGTLFDNAVTACPSCIAARASLMTGLSPRSHGRVGYKDRVRWDYPVTLGGELTRLGYQTQVVGKMHVHPLRSLQGFMSVELHDGYLHSYRGHNVPLCENQYFADDYMHFLKCELGAQADVIDTGLECNSWVARPWCYEERLHPTNWATDRSIDFLRRRDRDKPFFLMTSYVRPHAPYDAPQVYFDMYRDKKLAPPLKGDWDDAAALAAHGREFNNIYGPLDQEQINWQRVGYYACITHIDYQIGRLIQTLTDDGSLNDTIIMFISDHGEMLSDHCFIRKSLPYRGSIGIPFIVSGPGLRRGAVSHSVVELRDVLPTLVELGGGVVPDSVEGVSLADELRAGRPISRDYIHGEHTYGALSNHFIVTPRDKYVWFSQADSPLGQEQYFDLERDPDETHNAIADPEYEARIAELRAALISELADRPEGFVQAGRLVVGRHIESWLGDLTDA</sequence>
<keyword evidence="2" id="KW-0479">Metal-binding</keyword>
<gene>
    <name evidence="5" type="ORF">IAC59_04695</name>
</gene>
<dbReference type="EMBL" id="DVNK01000032">
    <property type="protein sequence ID" value="HIU46538.1"/>
    <property type="molecule type" value="Genomic_DNA"/>
</dbReference>
<evidence type="ECO:0000256" key="1">
    <source>
        <dbReference type="ARBA" id="ARBA00008779"/>
    </source>
</evidence>
<dbReference type="InterPro" id="IPR000917">
    <property type="entry name" value="Sulfatase_N"/>
</dbReference>
<dbReference type="InterPro" id="IPR024607">
    <property type="entry name" value="Sulfatase_CS"/>
</dbReference>
<dbReference type="GO" id="GO:0004065">
    <property type="term" value="F:arylsulfatase activity"/>
    <property type="evidence" value="ECO:0007669"/>
    <property type="project" value="UniProtKB-EC"/>
</dbReference>
<evidence type="ECO:0000256" key="2">
    <source>
        <dbReference type="ARBA" id="ARBA00022723"/>
    </source>
</evidence>
<evidence type="ECO:0000259" key="4">
    <source>
        <dbReference type="Pfam" id="PF00884"/>
    </source>
</evidence>
<protein>
    <submittedName>
        <fullName evidence="5">Arylsulfatase</fullName>
        <ecNumber evidence="5">3.1.6.1</ecNumber>
    </submittedName>
</protein>
<comment type="caution">
    <text evidence="5">The sequence shown here is derived from an EMBL/GenBank/DDBJ whole genome shotgun (WGS) entry which is preliminary data.</text>
</comment>
<dbReference type="SUPFAM" id="SSF53649">
    <property type="entry name" value="Alkaline phosphatase-like"/>
    <property type="match status" value="1"/>
</dbReference>
<dbReference type="AlphaFoldDB" id="A0A9D1S4W2"/>
<comment type="similarity">
    <text evidence="1">Belongs to the sulfatase family.</text>
</comment>
<dbReference type="InterPro" id="IPR017850">
    <property type="entry name" value="Alkaline_phosphatase_core_sf"/>
</dbReference>
<dbReference type="Gene3D" id="3.40.720.10">
    <property type="entry name" value="Alkaline Phosphatase, subunit A"/>
    <property type="match status" value="1"/>
</dbReference>
<organism evidence="5 6">
    <name type="scientific">Candidatus Fimadaptatus faecigallinarum</name>
    <dbReference type="NCBI Taxonomy" id="2840814"/>
    <lineage>
        <taxon>Bacteria</taxon>
        <taxon>Bacillati</taxon>
        <taxon>Bacillota</taxon>
        <taxon>Clostridia</taxon>
        <taxon>Eubacteriales</taxon>
        <taxon>Candidatus Fimadaptatus</taxon>
    </lineage>
</organism>
<keyword evidence="3 5" id="KW-0378">Hydrolase</keyword>
<dbReference type="PROSITE" id="PS00149">
    <property type="entry name" value="SULFATASE_2"/>
    <property type="match status" value="1"/>
</dbReference>
<evidence type="ECO:0000313" key="6">
    <source>
        <dbReference type="Proteomes" id="UP000824123"/>
    </source>
</evidence>
<dbReference type="GO" id="GO:0005737">
    <property type="term" value="C:cytoplasm"/>
    <property type="evidence" value="ECO:0007669"/>
    <property type="project" value="TreeGrafter"/>
</dbReference>
<dbReference type="Proteomes" id="UP000824123">
    <property type="component" value="Unassembled WGS sequence"/>
</dbReference>
<proteinExistence type="inferred from homology"/>
<dbReference type="EC" id="3.1.6.1" evidence="5"/>
<reference evidence="5" key="2">
    <citation type="journal article" date="2021" name="PeerJ">
        <title>Extensive microbial diversity within the chicken gut microbiome revealed by metagenomics and culture.</title>
        <authorList>
            <person name="Gilroy R."/>
            <person name="Ravi A."/>
            <person name="Getino M."/>
            <person name="Pursley I."/>
            <person name="Horton D.L."/>
            <person name="Alikhan N.F."/>
            <person name="Baker D."/>
            <person name="Gharbi K."/>
            <person name="Hall N."/>
            <person name="Watson M."/>
            <person name="Adriaenssens E.M."/>
            <person name="Foster-Nyarko E."/>
            <person name="Jarju S."/>
            <person name="Secka A."/>
            <person name="Antonio M."/>
            <person name="Oren A."/>
            <person name="Chaudhuri R.R."/>
            <person name="La Ragione R."/>
            <person name="Hildebrand F."/>
            <person name="Pallen M.J."/>
        </authorList>
    </citation>
    <scope>NUCLEOTIDE SEQUENCE</scope>
    <source>
        <strain evidence="5">ChiSxjej2B14-8506</strain>
    </source>
</reference>